<reference evidence="2 3" key="1">
    <citation type="submission" date="2020-07" db="EMBL/GenBank/DDBJ databases">
        <title>Ralstonia phages.</title>
        <authorList>
            <person name="Trotereau A."/>
            <person name="Boyer C."/>
            <person name="Torres-Barcelo C."/>
        </authorList>
    </citation>
    <scope>NUCLEOTIDE SEQUENCE [LARGE SCALE GENOMIC DNA]</scope>
</reference>
<evidence type="ECO:0000313" key="2">
    <source>
        <dbReference type="EMBL" id="QMV32352.1"/>
    </source>
</evidence>
<accession>A0A7G5B7S9</accession>
<name>A0A7G5B7S9_9CAUD</name>
<proteinExistence type="predicted"/>
<evidence type="ECO:0000259" key="1">
    <source>
        <dbReference type="Pfam" id="PF22479"/>
    </source>
</evidence>
<protein>
    <recommendedName>
        <fullName evidence="1">Cyanophage baseplate Pam3 plug gp18 domain-containing protein</fullName>
    </recommendedName>
</protein>
<organism evidence="2 3">
    <name type="scientific">Ralstonia phage Adzire</name>
    <dbReference type="NCBI Taxonomy" id="2759711"/>
    <lineage>
        <taxon>Viruses</taxon>
        <taxon>Duplodnaviria</taxon>
        <taxon>Heunggongvirae</taxon>
        <taxon>Uroviricota</taxon>
        <taxon>Caudoviricetes</taxon>
        <taxon>Bakolyvirus</taxon>
        <taxon>Bakolyvirus simangalove</taxon>
    </lineage>
</organism>
<dbReference type="EMBL" id="MT740725">
    <property type="protein sequence ID" value="QMV32352.1"/>
    <property type="molecule type" value="Genomic_DNA"/>
</dbReference>
<sequence>MTITQIPLQSAPNQSMSCILDGQSAGFRLTTTDAGLFVDVVYNGVSIADGRLCRDRTDINTARYLGLSGWLSFVDLQGTSDPTWGGFDSRYVLLYDNNR</sequence>
<evidence type="ECO:0000313" key="3">
    <source>
        <dbReference type="Proteomes" id="UP000515295"/>
    </source>
</evidence>
<dbReference type="InterPro" id="IPR054252">
    <property type="entry name" value="Pam3_gp18"/>
</dbReference>
<feature type="domain" description="Cyanophage baseplate Pam3 plug gp18" evidence="1">
    <location>
        <begin position="4"/>
        <end position="97"/>
    </location>
</feature>
<gene>
    <name evidence="2" type="ORF">S1_00035</name>
</gene>
<dbReference type="Proteomes" id="UP000515295">
    <property type="component" value="Segment"/>
</dbReference>
<dbReference type="Pfam" id="PF22479">
    <property type="entry name" value="Pam3_gp18"/>
    <property type="match status" value="1"/>
</dbReference>